<feature type="region of interest" description="Disordered" evidence="1">
    <location>
        <begin position="65"/>
        <end position="99"/>
    </location>
</feature>
<feature type="region of interest" description="Disordered" evidence="1">
    <location>
        <begin position="137"/>
        <end position="163"/>
    </location>
</feature>
<organism evidence="2 3">
    <name type="scientific">Zizania palustris</name>
    <name type="common">Northern wild rice</name>
    <dbReference type="NCBI Taxonomy" id="103762"/>
    <lineage>
        <taxon>Eukaryota</taxon>
        <taxon>Viridiplantae</taxon>
        <taxon>Streptophyta</taxon>
        <taxon>Embryophyta</taxon>
        <taxon>Tracheophyta</taxon>
        <taxon>Spermatophyta</taxon>
        <taxon>Magnoliopsida</taxon>
        <taxon>Liliopsida</taxon>
        <taxon>Poales</taxon>
        <taxon>Poaceae</taxon>
        <taxon>BOP clade</taxon>
        <taxon>Oryzoideae</taxon>
        <taxon>Oryzeae</taxon>
        <taxon>Zizaniinae</taxon>
        <taxon>Zizania</taxon>
    </lineage>
</organism>
<dbReference type="AlphaFoldDB" id="A0A8J5SBS3"/>
<evidence type="ECO:0000313" key="2">
    <source>
        <dbReference type="EMBL" id="KAG8071900.1"/>
    </source>
</evidence>
<proteinExistence type="predicted"/>
<keyword evidence="3" id="KW-1185">Reference proteome</keyword>
<dbReference type="EMBL" id="JAAALK010000283">
    <property type="protein sequence ID" value="KAG8071900.1"/>
    <property type="molecule type" value="Genomic_DNA"/>
</dbReference>
<feature type="compositionally biased region" description="Low complexity" evidence="1">
    <location>
        <begin position="75"/>
        <end position="85"/>
    </location>
</feature>
<dbReference type="Proteomes" id="UP000729402">
    <property type="component" value="Unassembled WGS sequence"/>
</dbReference>
<reference evidence="2" key="2">
    <citation type="submission" date="2021-02" db="EMBL/GenBank/DDBJ databases">
        <authorList>
            <person name="Kimball J.A."/>
            <person name="Haas M.W."/>
            <person name="Macchietto M."/>
            <person name="Kono T."/>
            <person name="Duquette J."/>
            <person name="Shao M."/>
        </authorList>
    </citation>
    <scope>NUCLEOTIDE SEQUENCE</scope>
    <source>
        <tissue evidence="2">Fresh leaf tissue</tissue>
    </source>
</reference>
<name>A0A8J5SBS3_ZIZPA</name>
<reference evidence="2" key="1">
    <citation type="journal article" date="2021" name="bioRxiv">
        <title>Whole Genome Assembly and Annotation of Northern Wild Rice, Zizania palustris L., Supports a Whole Genome Duplication in the Zizania Genus.</title>
        <authorList>
            <person name="Haas M."/>
            <person name="Kono T."/>
            <person name="Macchietto M."/>
            <person name="Millas R."/>
            <person name="McGilp L."/>
            <person name="Shao M."/>
            <person name="Duquette J."/>
            <person name="Hirsch C.N."/>
            <person name="Kimball J."/>
        </authorList>
    </citation>
    <scope>NUCLEOTIDE SEQUENCE</scope>
    <source>
        <tissue evidence="2">Fresh leaf tissue</tissue>
    </source>
</reference>
<evidence type="ECO:0000256" key="1">
    <source>
        <dbReference type="SAM" id="MobiDB-lite"/>
    </source>
</evidence>
<accession>A0A8J5SBS3</accession>
<comment type="caution">
    <text evidence="2">The sequence shown here is derived from an EMBL/GenBank/DDBJ whole genome shotgun (WGS) entry which is preliminary data.</text>
</comment>
<sequence>MFPCTYSSALAAVLAEARGFRLCNAIRHAMLQSVDKPNQIHHSLSSQRPSPARGGNAHALLRQSAPTATERRCAGTRAVAATRATPPAPPTHPHRATGTQMAPTALTPAAPYNLGLGLSPLAGIRKLAQHACALAGAQRTGSPVDPARSRGHQRGNTWTCLPP</sequence>
<evidence type="ECO:0000313" key="3">
    <source>
        <dbReference type="Proteomes" id="UP000729402"/>
    </source>
</evidence>
<gene>
    <name evidence="2" type="ORF">GUJ93_ZPchr0006g41337</name>
</gene>
<protein>
    <submittedName>
        <fullName evidence="2">Uncharacterized protein</fullName>
    </submittedName>
</protein>
<feature type="compositionally biased region" description="Polar residues" evidence="1">
    <location>
        <begin position="154"/>
        <end position="163"/>
    </location>
</feature>